<dbReference type="Proteomes" id="UP001249851">
    <property type="component" value="Unassembled WGS sequence"/>
</dbReference>
<reference evidence="1" key="1">
    <citation type="journal article" date="2023" name="G3 (Bethesda)">
        <title>Whole genome assembly and annotation of the endangered Caribbean coral Acropora cervicornis.</title>
        <authorList>
            <person name="Selwyn J.D."/>
            <person name="Vollmer S.V."/>
        </authorList>
    </citation>
    <scope>NUCLEOTIDE SEQUENCE</scope>
    <source>
        <strain evidence="1">K2</strain>
    </source>
</reference>
<dbReference type="Pfam" id="PF00612">
    <property type="entry name" value="IQ"/>
    <property type="match status" value="4"/>
</dbReference>
<reference evidence="1" key="2">
    <citation type="journal article" date="2023" name="Science">
        <title>Genomic signatures of disease resistance in endangered staghorn corals.</title>
        <authorList>
            <person name="Vollmer S.V."/>
            <person name="Selwyn J.D."/>
            <person name="Despard B.A."/>
            <person name="Roesel C.L."/>
        </authorList>
    </citation>
    <scope>NUCLEOTIDE SEQUENCE</scope>
    <source>
        <strain evidence="1">K2</strain>
    </source>
</reference>
<accession>A0AAD9QZF1</accession>
<gene>
    <name evidence="1" type="ORF">P5673_005004</name>
</gene>
<organism evidence="1 2">
    <name type="scientific">Acropora cervicornis</name>
    <name type="common">Staghorn coral</name>
    <dbReference type="NCBI Taxonomy" id="6130"/>
    <lineage>
        <taxon>Eukaryota</taxon>
        <taxon>Metazoa</taxon>
        <taxon>Cnidaria</taxon>
        <taxon>Anthozoa</taxon>
        <taxon>Hexacorallia</taxon>
        <taxon>Scleractinia</taxon>
        <taxon>Astrocoeniina</taxon>
        <taxon>Acroporidae</taxon>
        <taxon>Acropora</taxon>
    </lineage>
</organism>
<dbReference type="SMART" id="SM00015">
    <property type="entry name" value="IQ"/>
    <property type="match status" value="4"/>
</dbReference>
<name>A0AAD9QZF1_ACRCE</name>
<evidence type="ECO:0000313" key="2">
    <source>
        <dbReference type="Proteomes" id="UP001249851"/>
    </source>
</evidence>
<protein>
    <submittedName>
        <fullName evidence="1">Unconventional myosin-IXa</fullName>
    </submittedName>
</protein>
<evidence type="ECO:0000313" key="1">
    <source>
        <dbReference type="EMBL" id="KAK2570225.1"/>
    </source>
</evidence>
<dbReference type="AlphaFoldDB" id="A0AAD9QZF1"/>
<keyword evidence="2" id="KW-1185">Reference proteome</keyword>
<dbReference type="Gene3D" id="1.20.5.190">
    <property type="match status" value="1"/>
</dbReference>
<proteinExistence type="predicted"/>
<sequence length="217" mass="24969">MIPTVWMAFIAIHDIVGRIFWNDTESKSIYVSLSFSESTSHGKKSANKERAATVIQSAWRRCKNRAIQKLEKAASIIQAAWLAYQVTKVRKVVMENAAAIIQAAWRIYQHKKILEAREKEKAAKCIQYAWRHFQCKKQRISQVKVLLYNNLQTGQDFAIKIQDAANKAMFENETLLLRAAQGSSFVTKLCGLITTKLVRFLEEDDNMKSLKETFEKH</sequence>
<comment type="caution">
    <text evidence="1">The sequence shown here is derived from an EMBL/GenBank/DDBJ whole genome shotgun (WGS) entry which is preliminary data.</text>
</comment>
<dbReference type="EMBL" id="JARQWQ010000008">
    <property type="protein sequence ID" value="KAK2570225.1"/>
    <property type="molecule type" value="Genomic_DNA"/>
</dbReference>
<dbReference type="InterPro" id="IPR000048">
    <property type="entry name" value="IQ_motif_EF-hand-BS"/>
</dbReference>
<dbReference type="PROSITE" id="PS50096">
    <property type="entry name" value="IQ"/>
    <property type="match status" value="1"/>
</dbReference>